<keyword evidence="2" id="KW-1185">Reference proteome</keyword>
<sequence length="230" mass="25776">MPASDLALKKLRLREDAKAVVLNAPEGYLELLGDLEGFDVRTEVDEPGTFDFVQLFVKSVAELQEWVPLAVKALGGGDAIFWIAYPKKSGKIKTDISRDVGWDVVDEAAYEGVSLVSIDETWSSMRFRPRASVDSSWTRSGKTRVERLAERKQAAKEKPPVDRTVEVPEDFQAALAESAAAKELFDTLAYSHRKEYVTWITSAKREETRTRRIGQAIEKLLEGKKRPSGM</sequence>
<proteinExistence type="predicted"/>
<evidence type="ECO:0008006" key="3">
    <source>
        <dbReference type="Google" id="ProtNLM"/>
    </source>
</evidence>
<gene>
    <name evidence="1" type="ORF">EL26_02225</name>
</gene>
<evidence type="ECO:0000313" key="1">
    <source>
        <dbReference type="EMBL" id="KEO84847.1"/>
    </source>
</evidence>
<accession>A0A074MGK2</accession>
<protein>
    <recommendedName>
        <fullName evidence="3">Bacteriocin-protection protein</fullName>
    </recommendedName>
</protein>
<name>A0A074MGK2_9BACL</name>
<dbReference type="eggNOG" id="COG4430">
    <property type="taxonomic scope" value="Bacteria"/>
</dbReference>
<dbReference type="Proteomes" id="UP000027931">
    <property type="component" value="Unassembled WGS sequence"/>
</dbReference>
<evidence type="ECO:0000313" key="2">
    <source>
        <dbReference type="Proteomes" id="UP000027931"/>
    </source>
</evidence>
<dbReference type="RefSeq" id="WP_038083979.1">
    <property type="nucleotide sequence ID" value="NZ_JMIR01000002.1"/>
</dbReference>
<comment type="caution">
    <text evidence="1">The sequence shown here is derived from an EMBL/GenBank/DDBJ whole genome shotgun (WGS) entry which is preliminary data.</text>
</comment>
<organism evidence="1 2">
    <name type="scientific">Tumebacillus flagellatus</name>
    <dbReference type="NCBI Taxonomy" id="1157490"/>
    <lineage>
        <taxon>Bacteria</taxon>
        <taxon>Bacillati</taxon>
        <taxon>Bacillota</taxon>
        <taxon>Bacilli</taxon>
        <taxon>Bacillales</taxon>
        <taxon>Alicyclobacillaceae</taxon>
        <taxon>Tumebacillus</taxon>
    </lineage>
</organism>
<dbReference type="EMBL" id="JMIR01000002">
    <property type="protein sequence ID" value="KEO84847.1"/>
    <property type="molecule type" value="Genomic_DNA"/>
</dbReference>
<dbReference type="Pfam" id="PF13376">
    <property type="entry name" value="OmdA"/>
    <property type="match status" value="1"/>
</dbReference>
<dbReference type="OrthoDB" id="9800461at2"/>
<reference evidence="1 2" key="1">
    <citation type="journal article" date="2013" name="Int. J. Syst. Evol. Microbiol.">
        <title>Tumebacillus flagellatus sp. nov., an alpha-amylase/pullulanase-producing bacterium isolated from cassava wastewater.</title>
        <authorList>
            <person name="Wang Q."/>
            <person name="Xie N."/>
            <person name="Qin Y."/>
            <person name="Shen N."/>
            <person name="Zhu J."/>
            <person name="Mi H."/>
            <person name="Huang R."/>
        </authorList>
    </citation>
    <scope>NUCLEOTIDE SEQUENCE [LARGE SCALE GENOMIC DNA]</scope>
    <source>
        <strain evidence="1 2">GST4</strain>
    </source>
</reference>
<dbReference type="STRING" id="1157490.EL26_02225"/>
<dbReference type="AlphaFoldDB" id="A0A074MGK2"/>